<dbReference type="Pfam" id="PF15915">
    <property type="entry name" value="BAT"/>
    <property type="match status" value="1"/>
</dbReference>
<dbReference type="PROSITE" id="PS50112">
    <property type="entry name" value="PAS"/>
    <property type="match status" value="1"/>
</dbReference>
<dbReference type="InterPro" id="IPR011010">
    <property type="entry name" value="DNA_brk_join_enz"/>
</dbReference>
<dbReference type="CDD" id="cd00130">
    <property type="entry name" value="PAS"/>
    <property type="match status" value="1"/>
</dbReference>
<keyword evidence="3" id="KW-0233">DNA recombination</keyword>
<dbReference type="Pfam" id="PF04967">
    <property type="entry name" value="HTH_10"/>
    <property type="match status" value="1"/>
</dbReference>
<dbReference type="EMBL" id="FOZK01000001">
    <property type="protein sequence ID" value="SFR93674.1"/>
    <property type="molecule type" value="Genomic_DNA"/>
</dbReference>
<dbReference type="Gene3D" id="3.30.450.20">
    <property type="entry name" value="PAS domain"/>
    <property type="match status" value="1"/>
</dbReference>
<dbReference type="InterPro" id="IPR013767">
    <property type="entry name" value="PAS_fold"/>
</dbReference>
<dbReference type="InterPro" id="IPR007050">
    <property type="entry name" value="HTH_bacterioopsin"/>
</dbReference>
<dbReference type="InterPro" id="IPR003018">
    <property type="entry name" value="GAF"/>
</dbReference>
<dbReference type="PANTHER" id="PTHR34236:SF1">
    <property type="entry name" value="DIMETHYL SULFOXIDE REDUCTASE TRANSCRIPTIONAL ACTIVATOR"/>
    <property type="match status" value="1"/>
</dbReference>
<reference evidence="5 6" key="1">
    <citation type="submission" date="2016-10" db="EMBL/GenBank/DDBJ databases">
        <authorList>
            <person name="de Groot N.N."/>
        </authorList>
    </citation>
    <scope>NUCLEOTIDE SEQUENCE [LARGE SCALE GENOMIC DNA]</scope>
    <source>
        <strain evidence="5 6">CGMCC 1.10457</strain>
    </source>
</reference>
<dbReference type="Pfam" id="PF13185">
    <property type="entry name" value="GAF_2"/>
    <property type="match status" value="1"/>
</dbReference>
<keyword evidence="6" id="KW-1185">Reference proteome</keyword>
<accession>A0A1I6KR72</accession>
<dbReference type="SMART" id="SM00091">
    <property type="entry name" value="PAS"/>
    <property type="match status" value="1"/>
</dbReference>
<dbReference type="InterPro" id="IPR000014">
    <property type="entry name" value="PAS"/>
</dbReference>
<dbReference type="Gene3D" id="1.10.443.10">
    <property type="entry name" value="Intergrase catalytic core"/>
    <property type="match status" value="1"/>
</dbReference>
<dbReference type="InterPro" id="IPR013762">
    <property type="entry name" value="Integrase-like_cat_sf"/>
</dbReference>
<dbReference type="PANTHER" id="PTHR34236">
    <property type="entry name" value="DIMETHYL SULFOXIDE REDUCTASE TRANSCRIPTIONAL ACTIVATOR"/>
    <property type="match status" value="1"/>
</dbReference>
<evidence type="ECO:0000313" key="5">
    <source>
        <dbReference type="EMBL" id="SFR93674.1"/>
    </source>
</evidence>
<evidence type="ECO:0000256" key="1">
    <source>
        <dbReference type="ARBA" id="ARBA00023015"/>
    </source>
</evidence>
<evidence type="ECO:0000313" key="6">
    <source>
        <dbReference type="Proteomes" id="UP000199062"/>
    </source>
</evidence>
<dbReference type="Proteomes" id="UP000199062">
    <property type="component" value="Unassembled WGS sequence"/>
</dbReference>
<dbReference type="GO" id="GO:0006310">
    <property type="term" value="P:DNA recombination"/>
    <property type="evidence" value="ECO:0007669"/>
    <property type="project" value="UniProtKB-KW"/>
</dbReference>
<keyword evidence="1" id="KW-0805">Transcription regulation</keyword>
<dbReference type="GO" id="GO:0015074">
    <property type="term" value="P:DNA integration"/>
    <property type="evidence" value="ECO:0007669"/>
    <property type="project" value="InterPro"/>
</dbReference>
<dbReference type="STRING" id="767519.SAMN05216559_1348"/>
<keyword evidence="2" id="KW-0804">Transcription</keyword>
<proteinExistence type="predicted"/>
<protein>
    <recommendedName>
        <fullName evidence="4">PAS domain-containing protein</fullName>
    </recommendedName>
</protein>
<evidence type="ECO:0000256" key="3">
    <source>
        <dbReference type="ARBA" id="ARBA00023172"/>
    </source>
</evidence>
<evidence type="ECO:0000259" key="4">
    <source>
        <dbReference type="PROSITE" id="PS50112"/>
    </source>
</evidence>
<dbReference type="InterPro" id="IPR031803">
    <property type="entry name" value="BAT_GAF/HTH-assoc"/>
</dbReference>
<dbReference type="InterPro" id="IPR035965">
    <property type="entry name" value="PAS-like_dom_sf"/>
</dbReference>
<dbReference type="SUPFAM" id="SSF55785">
    <property type="entry name" value="PYP-like sensor domain (PAS domain)"/>
    <property type="match status" value="1"/>
</dbReference>
<dbReference type="RefSeq" id="WP_089815070.1">
    <property type="nucleotide sequence ID" value="NZ_FOZK01000001.1"/>
</dbReference>
<dbReference type="InterPro" id="IPR029016">
    <property type="entry name" value="GAF-like_dom_sf"/>
</dbReference>
<evidence type="ECO:0000256" key="2">
    <source>
        <dbReference type="ARBA" id="ARBA00023163"/>
    </source>
</evidence>
<dbReference type="Gene3D" id="3.30.450.40">
    <property type="match status" value="1"/>
</dbReference>
<dbReference type="NCBIfam" id="TIGR00229">
    <property type="entry name" value="sensory_box"/>
    <property type="match status" value="1"/>
</dbReference>
<dbReference type="GO" id="GO:0003677">
    <property type="term" value="F:DNA binding"/>
    <property type="evidence" value="ECO:0007669"/>
    <property type="project" value="InterPro"/>
</dbReference>
<dbReference type="AlphaFoldDB" id="A0A1I6KR72"/>
<sequence length="720" mass="77206">MGAARTDAATHDGVTLREEDYRAIRRCAETYRESLFVRLCGEAGLRPAEISRVTPASFSQRTTRNARHHLLALSDGDGGDRTAYVPVDVRSAVDRYVNEHGVGDDEPVFDLTPRRVQMIVSEVSDRAAEATGDARLGDVSSRDLRRYYGRRLLHGEGVDPRVVMAVGGWDHLDGLLPDTESVDAGAILGALEGTSLADGPGGLGGCDVERAVDQAGSGVLVTDPDGRIEYANDGFAALTGRTLDDLVGRDAAVTYASEDDARARAHEDEDGDSWVRLGRADGGEVRAFRSATTVVDDRGAPVGTVAVFARPDGSAAGASEEATTERPNGRLADAIASLRSVNEVLPSAADRGEAERRVCERLAANDAYRFAIVTGASGDRHVEPRTWAGVDDDAARALVSATAGLDDPPGQTAIATDQVVVRTDVPDDGNGRLDGLRDTVASVAFVPLTYGETTHGLLVLGSEGSDTFGSDEREVLAGLGWQVGQAVTDIERKKLLLADSVLELEFRVRDEDAFLIDASRRFDATFELEGLVPGEGQSLLYFVTMTGASPDEALTYAADVADVENARLIRDYGEGYLLEFSIGGEEPATTLIELGGHVNEFVIEGGVQRIEAEFTAKTDVRAVLSGLESSYRTAELLSKQEVERSVQTADGFRRSLEDDLTDKQQSVLTAAYHAAYFEWPRGSTAEELADSIGVSSPTLHNHLRKAQQKLLTAFFDEAER</sequence>
<gene>
    <name evidence="5" type="ORF">SAMN05216559_1348</name>
</gene>
<organism evidence="5 6">
    <name type="scientific">Halomicrobium zhouii</name>
    <dbReference type="NCBI Taxonomy" id="767519"/>
    <lineage>
        <taxon>Archaea</taxon>
        <taxon>Methanobacteriati</taxon>
        <taxon>Methanobacteriota</taxon>
        <taxon>Stenosarchaea group</taxon>
        <taxon>Halobacteria</taxon>
        <taxon>Halobacteriales</taxon>
        <taxon>Haloarculaceae</taxon>
        <taxon>Halomicrobium</taxon>
    </lineage>
</organism>
<feature type="domain" description="PAS" evidence="4">
    <location>
        <begin position="208"/>
        <end position="260"/>
    </location>
</feature>
<dbReference type="SUPFAM" id="SSF56349">
    <property type="entry name" value="DNA breaking-rejoining enzymes"/>
    <property type="match status" value="1"/>
</dbReference>
<dbReference type="Pfam" id="PF00989">
    <property type="entry name" value="PAS"/>
    <property type="match status" value="1"/>
</dbReference>
<dbReference type="SUPFAM" id="SSF55781">
    <property type="entry name" value="GAF domain-like"/>
    <property type="match status" value="1"/>
</dbReference>
<name>A0A1I6KR72_9EURY</name>
<dbReference type="OrthoDB" id="234125at2157"/>